<dbReference type="InterPro" id="IPR003740">
    <property type="entry name" value="YitT"/>
</dbReference>
<keyword evidence="3 6" id="KW-0812">Transmembrane</keyword>
<organism evidence="7 8">
    <name type="scientific">Rhodocyclus tenuis</name>
    <name type="common">Rhodospirillum tenue</name>
    <dbReference type="NCBI Taxonomy" id="1066"/>
    <lineage>
        <taxon>Bacteria</taxon>
        <taxon>Pseudomonadati</taxon>
        <taxon>Pseudomonadota</taxon>
        <taxon>Betaproteobacteria</taxon>
        <taxon>Rhodocyclales</taxon>
        <taxon>Rhodocyclaceae</taxon>
        <taxon>Rhodocyclus</taxon>
    </lineage>
</organism>
<keyword evidence="8" id="KW-1185">Reference proteome</keyword>
<feature type="transmembrane region" description="Helical" evidence="6">
    <location>
        <begin position="108"/>
        <end position="126"/>
    </location>
</feature>
<sequence>MSAADRHSLFEDAQALLVAPLFMAFAVLLFRDAGLLTGGTVGIAFLIHYVYDWPMGAVVFIINLPFYVFALRALGRAFTIKTFIAVSLLAAYTELMPHLVEVSRLDPLFAALMGGFLAGMSMLMLIRHKASLGGVSVLAIYLQQKRGWRAGHLQMAADVLIVGCALLVREPQAVALSIVGALALNLVIAVNHKSGRYMGV</sequence>
<evidence type="ECO:0000256" key="1">
    <source>
        <dbReference type="ARBA" id="ARBA00004651"/>
    </source>
</evidence>
<keyword evidence="2" id="KW-1003">Cell membrane</keyword>
<comment type="subcellular location">
    <subcellularLocation>
        <location evidence="1">Cell membrane</location>
        <topology evidence="1">Multi-pass membrane protein</topology>
    </subcellularLocation>
</comment>
<dbReference type="InterPro" id="IPR051461">
    <property type="entry name" value="UPF0750_membrane"/>
</dbReference>
<feature type="transmembrane region" description="Helical" evidence="6">
    <location>
        <begin position="147"/>
        <end position="168"/>
    </location>
</feature>
<evidence type="ECO:0000256" key="2">
    <source>
        <dbReference type="ARBA" id="ARBA00022475"/>
    </source>
</evidence>
<dbReference type="Pfam" id="PF02588">
    <property type="entry name" value="YitT_membrane"/>
    <property type="match status" value="1"/>
</dbReference>
<feature type="transmembrane region" description="Helical" evidence="6">
    <location>
        <begin position="78"/>
        <end position="96"/>
    </location>
</feature>
<dbReference type="AlphaFoldDB" id="A0A840G6D1"/>
<keyword evidence="4 6" id="KW-1133">Transmembrane helix</keyword>
<comment type="caution">
    <text evidence="7">The sequence shown here is derived from an EMBL/GenBank/DDBJ whole genome shotgun (WGS) entry which is preliminary data.</text>
</comment>
<evidence type="ECO:0000256" key="6">
    <source>
        <dbReference type="SAM" id="Phobius"/>
    </source>
</evidence>
<protein>
    <submittedName>
        <fullName evidence="7">Uncharacterized membrane-anchored protein YitT (DUF2179 family)</fullName>
    </submittedName>
</protein>
<dbReference type="EMBL" id="JACIGE010000008">
    <property type="protein sequence ID" value="MBB4247923.1"/>
    <property type="molecule type" value="Genomic_DNA"/>
</dbReference>
<gene>
    <name evidence="7" type="ORF">GGD90_002309</name>
</gene>
<evidence type="ECO:0000256" key="4">
    <source>
        <dbReference type="ARBA" id="ARBA00022989"/>
    </source>
</evidence>
<keyword evidence="5 6" id="KW-0472">Membrane</keyword>
<dbReference type="PANTHER" id="PTHR33545">
    <property type="entry name" value="UPF0750 MEMBRANE PROTEIN YITT-RELATED"/>
    <property type="match status" value="1"/>
</dbReference>
<dbReference type="GO" id="GO:0005886">
    <property type="term" value="C:plasma membrane"/>
    <property type="evidence" value="ECO:0007669"/>
    <property type="project" value="UniProtKB-SubCell"/>
</dbReference>
<evidence type="ECO:0000313" key="8">
    <source>
        <dbReference type="Proteomes" id="UP000587070"/>
    </source>
</evidence>
<proteinExistence type="predicted"/>
<accession>A0A840G6D1</accession>
<feature type="transmembrane region" description="Helical" evidence="6">
    <location>
        <begin position="53"/>
        <end position="71"/>
    </location>
</feature>
<reference evidence="7 8" key="1">
    <citation type="submission" date="2020-08" db="EMBL/GenBank/DDBJ databases">
        <title>Genome sequencing of Purple Non-Sulfur Bacteria from various extreme environments.</title>
        <authorList>
            <person name="Mayer M."/>
        </authorList>
    </citation>
    <scope>NUCLEOTIDE SEQUENCE [LARGE SCALE GENOMIC DNA]</scope>
    <source>
        <strain evidence="7 8">2761</strain>
    </source>
</reference>
<name>A0A840G6D1_RHOTE</name>
<dbReference type="Proteomes" id="UP000587070">
    <property type="component" value="Unassembled WGS sequence"/>
</dbReference>
<feature type="transmembrane region" description="Helical" evidence="6">
    <location>
        <begin position="174"/>
        <end position="191"/>
    </location>
</feature>
<evidence type="ECO:0000256" key="3">
    <source>
        <dbReference type="ARBA" id="ARBA00022692"/>
    </source>
</evidence>
<dbReference type="PANTHER" id="PTHR33545:SF5">
    <property type="entry name" value="UPF0750 MEMBRANE PROTEIN YITT"/>
    <property type="match status" value="1"/>
</dbReference>
<evidence type="ECO:0000313" key="7">
    <source>
        <dbReference type="EMBL" id="MBB4247923.1"/>
    </source>
</evidence>
<evidence type="ECO:0000256" key="5">
    <source>
        <dbReference type="ARBA" id="ARBA00023136"/>
    </source>
</evidence>